<keyword evidence="2" id="KW-1185">Reference proteome</keyword>
<name>A0ACC2YUF8_9PEZI</name>
<evidence type="ECO:0000313" key="1">
    <source>
        <dbReference type="EMBL" id="KAJ9638899.1"/>
    </source>
</evidence>
<accession>A0ACC2YUF8</accession>
<dbReference type="Proteomes" id="UP001172680">
    <property type="component" value="Unassembled WGS sequence"/>
</dbReference>
<sequence>MPNWPDLPQEVQQRIIRNLVTPEDDLRIINTSRATARDGFAEMRLRNTYVFDSADQIRRLRPPPPTRIPGRRRGQQFVRRGIRKVRIRMKYTHRAGQPPNWLLHLRHAEPRTEDRQCCNKKRDNVDLYHVLLPTAPWDEWSRARLPVDENIPVHPIIIQGALFEVEFMRRRWDWVFADWRKYGLLEVREVELQLDDLMEWHTL</sequence>
<evidence type="ECO:0000313" key="2">
    <source>
        <dbReference type="Proteomes" id="UP001172680"/>
    </source>
</evidence>
<gene>
    <name evidence="1" type="ORF">H2199_006759</name>
</gene>
<dbReference type="EMBL" id="JAPDRP010000020">
    <property type="protein sequence ID" value="KAJ9638899.1"/>
    <property type="molecule type" value="Genomic_DNA"/>
</dbReference>
<proteinExistence type="predicted"/>
<organism evidence="1 2">
    <name type="scientific">Coniosporium tulheliwenetii</name>
    <dbReference type="NCBI Taxonomy" id="3383036"/>
    <lineage>
        <taxon>Eukaryota</taxon>
        <taxon>Fungi</taxon>
        <taxon>Dikarya</taxon>
        <taxon>Ascomycota</taxon>
        <taxon>Pezizomycotina</taxon>
        <taxon>Dothideomycetes</taxon>
        <taxon>Dothideomycetes incertae sedis</taxon>
        <taxon>Coniosporium</taxon>
    </lineage>
</organism>
<reference evidence="1" key="1">
    <citation type="submission" date="2022-10" db="EMBL/GenBank/DDBJ databases">
        <title>Culturing micro-colonial fungi from biological soil crusts in the Mojave desert and describing Neophaeococcomyces mojavensis, and introducing the new genera and species Taxawa tesnikishii.</title>
        <authorList>
            <person name="Kurbessoian T."/>
            <person name="Stajich J.E."/>
        </authorList>
    </citation>
    <scope>NUCLEOTIDE SEQUENCE</scope>
    <source>
        <strain evidence="1">JES_115</strain>
    </source>
</reference>
<protein>
    <submittedName>
        <fullName evidence="1">Uncharacterized protein</fullName>
    </submittedName>
</protein>
<comment type="caution">
    <text evidence="1">The sequence shown here is derived from an EMBL/GenBank/DDBJ whole genome shotgun (WGS) entry which is preliminary data.</text>
</comment>